<reference evidence="2" key="1">
    <citation type="submission" date="2009-11" db="EMBL/GenBank/DDBJ databases">
        <authorList>
            <consortium name="The Broad Institute Genome Sequencing Platform"/>
            <person name="Ward D."/>
            <person name="Feldgarden M."/>
            <person name="Earl A."/>
            <person name="Young S.K."/>
            <person name="Zeng Q."/>
            <person name="Koehrsen M."/>
            <person name="Alvarado L."/>
            <person name="Berlin A."/>
            <person name="Bochicchio J."/>
            <person name="Borenstein D."/>
            <person name="Chapman S.B."/>
            <person name="Chen Z."/>
            <person name="Engels R."/>
            <person name="Freedman E."/>
            <person name="Gellesch M."/>
            <person name="Goldberg J."/>
            <person name="Griggs A."/>
            <person name="Gujja S."/>
            <person name="Heilman E."/>
            <person name="Heiman D."/>
            <person name="Hepburn T."/>
            <person name="Howarth C."/>
            <person name="Jen D."/>
            <person name="Larson L."/>
            <person name="Lewis B."/>
            <person name="Mehta T."/>
            <person name="Park D."/>
            <person name="Pearson M."/>
            <person name="Roberts A."/>
            <person name="Saif S."/>
            <person name="Shea T."/>
            <person name="Shenoy N."/>
            <person name="Sisk P."/>
            <person name="Stolte C."/>
            <person name="Sykes S."/>
            <person name="Thomson T."/>
            <person name="Walk T."/>
            <person name="White J."/>
            <person name="Yandava C."/>
            <person name="Izard J."/>
            <person name="Baranova O.V."/>
            <person name="Blanton J.M."/>
            <person name="Tanner A.C."/>
            <person name="Dewhirst F.E."/>
            <person name="Haas B."/>
            <person name="Nusbaum C."/>
            <person name="Birren B."/>
        </authorList>
    </citation>
    <scope>NUCLEOTIDE SEQUENCE [LARGE SCALE GENOMIC DNA]</scope>
    <source>
        <strain evidence="2">1-1 BBBD Race 1</strain>
    </source>
</reference>
<proteinExistence type="predicted"/>
<protein>
    <submittedName>
        <fullName evidence="2 3">Uncharacterized protein</fullName>
    </submittedName>
</protein>
<dbReference type="EMBL" id="ADAS02000032">
    <property type="protein sequence ID" value="OAV95145.1"/>
    <property type="molecule type" value="Genomic_DNA"/>
</dbReference>
<dbReference type="VEuPathDB" id="FungiDB:PTTG_03846"/>
<gene>
    <name evidence="2" type="ORF">PTTG_03846</name>
</gene>
<dbReference type="OrthoDB" id="2502051at2759"/>
<dbReference type="EnsemblFungi" id="PTTG_03846-t43_1">
    <property type="protein sequence ID" value="PTTG_03846-t43_1-p1"/>
    <property type="gene ID" value="PTTG_03846"/>
</dbReference>
<dbReference type="Proteomes" id="UP000005240">
    <property type="component" value="Unassembled WGS sequence"/>
</dbReference>
<accession>A0A180GR24</accession>
<feature type="compositionally biased region" description="Acidic residues" evidence="1">
    <location>
        <begin position="412"/>
        <end position="438"/>
    </location>
</feature>
<dbReference type="AlphaFoldDB" id="A0A180GR24"/>
<feature type="region of interest" description="Disordered" evidence="1">
    <location>
        <begin position="400"/>
        <end position="441"/>
    </location>
</feature>
<keyword evidence="4" id="KW-1185">Reference proteome</keyword>
<sequence>MHADLARLQAIFAQPESVAGLEKFTEIVYRPSPTMLATLLTLFAQAGQQQQPATASQLHANPLFILLLIKRILTFADPIAPHQPPRNTLSHHFHQLFLPIFTEHLHQSNSPAITRNFTICIAKLASRLLPLSFQANSSTGDPLAALLLHDPLQHPAHLVAVRDIVTELQKSNSINSAYLLHQVTQKHLQSLLLVYQHLTTAIQDIWTGSADQRVAEEEKQQKYARGHASLHVLLKILRTVVPSLVELGQQAVFAQYTPAFLADFQAALDIQLAQPLPLSRALPAYGTLFLLLQPHLSPEISDQLLATYLKILEFAAHSLIPASSPDHRLLRALHPILVQALKLLNSAANPWSCYCVPGTDPTSSTRSLLDGLGAEEAARLVTIVQPFVALDLRAIVGEGDEPVWHPSSSSSSEDEDDDGKVYEDGEDGEDEEEGDGSGEDTQSLEMEIEVEELNTPAGGQSINLPLSEGDDHLSWPDPHAAPALLAEKARSLVYLDQPHSAPPAATPAFGHQWHRLPPSDACRARKKDPLQREAEALLAALKASIPDA</sequence>
<reference evidence="3 4" key="3">
    <citation type="journal article" date="2017" name="G3 (Bethesda)">
        <title>Comparative analysis highlights variable genome content of wheat rusts and divergence of the mating loci.</title>
        <authorList>
            <person name="Cuomo C.A."/>
            <person name="Bakkeren G."/>
            <person name="Khalil H.B."/>
            <person name="Panwar V."/>
            <person name="Joly D."/>
            <person name="Linning R."/>
            <person name="Sakthikumar S."/>
            <person name="Song X."/>
            <person name="Adiconis X."/>
            <person name="Fan L."/>
            <person name="Goldberg J.M."/>
            <person name="Levin J.Z."/>
            <person name="Young S."/>
            <person name="Zeng Q."/>
            <person name="Anikster Y."/>
            <person name="Bruce M."/>
            <person name="Wang M."/>
            <person name="Yin C."/>
            <person name="McCallum B."/>
            <person name="Szabo L.J."/>
            <person name="Hulbert S."/>
            <person name="Chen X."/>
            <person name="Fellers J.P."/>
        </authorList>
    </citation>
    <scope>NUCLEOTIDE SEQUENCE</scope>
    <source>
        <strain evidence="4">Isolate 1-1 / race 1 (BBBD)</strain>
        <strain evidence="3">isolate 1-1 / race 1 (BBBD)</strain>
    </source>
</reference>
<organism evidence="2">
    <name type="scientific">Puccinia triticina (isolate 1-1 / race 1 (BBBD))</name>
    <name type="common">Brown leaf rust fungus</name>
    <dbReference type="NCBI Taxonomy" id="630390"/>
    <lineage>
        <taxon>Eukaryota</taxon>
        <taxon>Fungi</taxon>
        <taxon>Dikarya</taxon>
        <taxon>Basidiomycota</taxon>
        <taxon>Pucciniomycotina</taxon>
        <taxon>Pucciniomycetes</taxon>
        <taxon>Pucciniales</taxon>
        <taxon>Pucciniaceae</taxon>
        <taxon>Puccinia</taxon>
    </lineage>
</organism>
<evidence type="ECO:0000313" key="2">
    <source>
        <dbReference type="EMBL" id="OAV95145.1"/>
    </source>
</evidence>
<evidence type="ECO:0000256" key="1">
    <source>
        <dbReference type="SAM" id="MobiDB-lite"/>
    </source>
</evidence>
<reference evidence="2" key="2">
    <citation type="submission" date="2016-05" db="EMBL/GenBank/DDBJ databases">
        <title>Comparative analysis highlights variable genome content of wheat rusts and divergence of the mating loci.</title>
        <authorList>
            <person name="Cuomo C.A."/>
            <person name="Bakkeren G."/>
            <person name="Szabo L."/>
            <person name="Khalil H."/>
            <person name="Joly D."/>
            <person name="Goldberg J."/>
            <person name="Young S."/>
            <person name="Zeng Q."/>
            <person name="Fellers J."/>
        </authorList>
    </citation>
    <scope>NUCLEOTIDE SEQUENCE [LARGE SCALE GENOMIC DNA]</scope>
    <source>
        <strain evidence="2">1-1 BBBD Race 1</strain>
    </source>
</reference>
<evidence type="ECO:0000313" key="3">
    <source>
        <dbReference type="EnsemblFungi" id="PTTG_03846-t43_1-p1"/>
    </source>
</evidence>
<reference evidence="3" key="4">
    <citation type="submission" date="2025-05" db="UniProtKB">
        <authorList>
            <consortium name="EnsemblFungi"/>
        </authorList>
    </citation>
    <scope>IDENTIFICATION</scope>
    <source>
        <strain evidence="3">isolate 1-1 / race 1 (BBBD)</strain>
    </source>
</reference>
<name>A0A180GR24_PUCT1</name>
<evidence type="ECO:0000313" key="4">
    <source>
        <dbReference type="Proteomes" id="UP000005240"/>
    </source>
</evidence>